<dbReference type="SUPFAM" id="SSF51735">
    <property type="entry name" value="NAD(P)-binding Rossmann-fold domains"/>
    <property type="match status" value="2"/>
</dbReference>
<evidence type="ECO:0000259" key="7">
    <source>
        <dbReference type="PROSITE" id="PS52019"/>
    </source>
</evidence>
<feature type="domain" description="PKS/mFAS DH" evidence="7">
    <location>
        <begin position="1558"/>
        <end position="1845"/>
    </location>
</feature>
<comment type="caution">
    <text evidence="8">The sequence shown here is derived from an EMBL/GenBank/DDBJ whole genome shotgun (WGS) entry which is preliminary data.</text>
</comment>
<dbReference type="Pfam" id="PF13561">
    <property type="entry name" value="adh_short_C2"/>
    <property type="match status" value="1"/>
</dbReference>
<accession>A0ABV5CW74</accession>
<dbReference type="InterPro" id="IPR014031">
    <property type="entry name" value="Ketoacyl_synth_C"/>
</dbReference>
<dbReference type="InterPro" id="IPR016039">
    <property type="entry name" value="Thiolase-like"/>
</dbReference>
<dbReference type="InterPro" id="IPR014030">
    <property type="entry name" value="Ketoacyl_synth_N"/>
</dbReference>
<evidence type="ECO:0000313" key="9">
    <source>
        <dbReference type="Proteomes" id="UP001582793"/>
    </source>
</evidence>
<feature type="domain" description="Ketosynthase family 3 (KS3)" evidence="6">
    <location>
        <begin position="276"/>
        <end position="699"/>
    </location>
</feature>
<dbReference type="PROSITE" id="PS52019">
    <property type="entry name" value="PKS_MFAS_DH"/>
    <property type="match status" value="1"/>
</dbReference>
<keyword evidence="4" id="KW-0808">Transferase</keyword>
<dbReference type="InterPro" id="IPR013968">
    <property type="entry name" value="PKS_KR"/>
</dbReference>
<name>A0ABV5CW74_9ACTN</name>
<dbReference type="InterPro" id="IPR036291">
    <property type="entry name" value="NAD(P)-bd_dom_sf"/>
</dbReference>
<dbReference type="Pfam" id="PF02801">
    <property type="entry name" value="Ketoacyl-synt_C"/>
    <property type="match status" value="1"/>
</dbReference>
<feature type="region of interest" description="Disordered" evidence="5">
    <location>
        <begin position="1688"/>
        <end position="1708"/>
    </location>
</feature>
<gene>
    <name evidence="8" type="ORF">AAFH96_24600</name>
</gene>
<feature type="region of interest" description="C-terminal hotdog fold" evidence="3">
    <location>
        <begin position="1702"/>
        <end position="1845"/>
    </location>
</feature>
<keyword evidence="2" id="KW-0597">Phosphoprotein</keyword>
<dbReference type="Gene3D" id="3.40.50.720">
    <property type="entry name" value="NAD(P)-binding Rossmann-like Domain"/>
    <property type="match status" value="2"/>
</dbReference>
<dbReference type="PRINTS" id="PR00081">
    <property type="entry name" value="GDHRDH"/>
</dbReference>
<protein>
    <submittedName>
        <fullName evidence="8">SDR family oxidoreductase</fullName>
    </submittedName>
</protein>
<dbReference type="Gene3D" id="3.40.47.10">
    <property type="match status" value="2"/>
</dbReference>
<evidence type="ECO:0000259" key="6">
    <source>
        <dbReference type="PROSITE" id="PS52004"/>
    </source>
</evidence>
<evidence type="ECO:0000256" key="4">
    <source>
        <dbReference type="RuleBase" id="RU003694"/>
    </source>
</evidence>
<dbReference type="SMART" id="SM00822">
    <property type="entry name" value="PKS_KR"/>
    <property type="match status" value="1"/>
</dbReference>
<evidence type="ECO:0000256" key="5">
    <source>
        <dbReference type="SAM" id="MobiDB-lite"/>
    </source>
</evidence>
<dbReference type="Proteomes" id="UP001582793">
    <property type="component" value="Unassembled WGS sequence"/>
</dbReference>
<reference evidence="8 9" key="1">
    <citation type="submission" date="2024-04" db="EMBL/GenBank/DDBJ databases">
        <title>Polymorphospora sp. isolated from Baiyangdian Lake in Xiong'an New Area.</title>
        <authorList>
            <person name="Zhang X."/>
            <person name="Liu J."/>
        </authorList>
    </citation>
    <scope>NUCLEOTIDE SEQUENCE [LARGE SCALE GENOMIC DNA]</scope>
    <source>
        <strain evidence="8 9">2-325</strain>
    </source>
</reference>
<dbReference type="InterPro" id="IPR002347">
    <property type="entry name" value="SDR_fam"/>
</dbReference>
<dbReference type="InterPro" id="IPR050091">
    <property type="entry name" value="PKS_NRPS_Biosynth_Enz"/>
</dbReference>
<dbReference type="InterPro" id="IPR057326">
    <property type="entry name" value="KR_dom"/>
</dbReference>
<dbReference type="EMBL" id="JBCGDC010000085">
    <property type="protein sequence ID" value="MFB6396261.1"/>
    <property type="molecule type" value="Genomic_DNA"/>
</dbReference>
<dbReference type="InterPro" id="IPR020841">
    <property type="entry name" value="PKS_Beta-ketoAc_synthase_dom"/>
</dbReference>
<dbReference type="Pfam" id="PF21089">
    <property type="entry name" value="PKS_DH_N"/>
    <property type="match status" value="1"/>
</dbReference>
<evidence type="ECO:0000256" key="1">
    <source>
        <dbReference type="ARBA" id="ARBA00022450"/>
    </source>
</evidence>
<evidence type="ECO:0000256" key="2">
    <source>
        <dbReference type="ARBA" id="ARBA00022553"/>
    </source>
</evidence>
<dbReference type="PANTHER" id="PTHR43775">
    <property type="entry name" value="FATTY ACID SYNTHASE"/>
    <property type="match status" value="1"/>
</dbReference>
<evidence type="ECO:0000313" key="8">
    <source>
        <dbReference type="EMBL" id="MFB6396261.1"/>
    </source>
</evidence>
<dbReference type="Pfam" id="PF00109">
    <property type="entry name" value="ketoacyl-synt"/>
    <property type="match status" value="3"/>
</dbReference>
<dbReference type="CDD" id="cd00833">
    <property type="entry name" value="PKS"/>
    <property type="match status" value="1"/>
</dbReference>
<feature type="active site" description="Proton acceptor; for dehydratase activity" evidence="3">
    <location>
        <position position="1589"/>
    </location>
</feature>
<evidence type="ECO:0000256" key="3">
    <source>
        <dbReference type="PROSITE-ProRule" id="PRU01363"/>
    </source>
</evidence>
<dbReference type="SMART" id="SM00825">
    <property type="entry name" value="PKS_KS"/>
    <property type="match status" value="1"/>
</dbReference>
<dbReference type="RefSeq" id="WP_375735765.1">
    <property type="nucleotide sequence ID" value="NZ_JBCGDC010000085.1"/>
</dbReference>
<feature type="active site" description="Proton donor; for dehydratase activity" evidence="3">
    <location>
        <position position="1761"/>
    </location>
</feature>
<dbReference type="Gene3D" id="3.10.129.110">
    <property type="entry name" value="Polyketide synthase dehydratase"/>
    <property type="match status" value="1"/>
</dbReference>
<proteinExistence type="inferred from homology"/>
<dbReference type="InterPro" id="IPR042104">
    <property type="entry name" value="PKS_dehydratase_sf"/>
</dbReference>
<dbReference type="InterPro" id="IPR049900">
    <property type="entry name" value="PKS_mFAS_DH"/>
</dbReference>
<organism evidence="8 9">
    <name type="scientific">Polymorphospora lycopeni</name>
    <dbReference type="NCBI Taxonomy" id="3140240"/>
    <lineage>
        <taxon>Bacteria</taxon>
        <taxon>Bacillati</taxon>
        <taxon>Actinomycetota</taxon>
        <taxon>Actinomycetes</taxon>
        <taxon>Micromonosporales</taxon>
        <taxon>Micromonosporaceae</taxon>
        <taxon>Polymorphospora</taxon>
    </lineage>
</organism>
<keyword evidence="9" id="KW-1185">Reference proteome</keyword>
<dbReference type="SUPFAM" id="SSF53901">
    <property type="entry name" value="Thiolase-like"/>
    <property type="match status" value="2"/>
</dbReference>
<feature type="region of interest" description="N-terminal hotdog fold" evidence="3">
    <location>
        <begin position="1558"/>
        <end position="1690"/>
    </location>
</feature>
<sequence>MRGRFSGKTVLVTGGGRGIGAVIARAFGAHGAHVIVNYFHSPEAATATAQRIVEAGGSAETIRASVAKPDHVRGMFAALAARLDGLDVLVNNAARGVFGELCDATDDDWHRVLDTNLHGARRCAQAALPLLAARHGVVINMSSTGSERTLEGYGVIGVSKAALEALTRYQAGEFARHGVRVNVVSAPPVDNRVTDYFPHPDRMRGALIAGTPGGRMTREEDLARAVLLMAAPEAGWVTGQTLIADGGFSVVGVSTSGGREDAAATPPVAGAPTTEPDPIAIVGMGLVAPGVADVDGLWRVLGAGRPTYGEPGGRYRLTDFHSTDPAAMDRTYARVAGVIHEDPPADGSDFATTWLRRALRQATADVHRAPGDRAAFVVGMWPDGSQHLEESVAVRLAARGVATAGGDGEQALHLLRRQFGCVSDTPARHNPCEIARAAMQGVLAPDTTCLTVDTACSSSLYAIDLGVRALLDGDADVAHCGGVNAFGPRVLVVFAKLKGLSATGHVRSFDTAADGTLFSDGAGIVTLKRLSRARADGDRVLAVLAGFGASSDGRGTAIYAPNVDGQRIALRRAYEVNGVGGDDVDLVVSHATGTVAGDGTELSALATGATSRAVTCVANKALLGHTGWAAGVVSVIHAALCLRERSIPAQPLFTGLPDGARDLPVRVPTEPAAFAAPVRTVGVSSMGFGGTNAHLLLRDAPAGQPPPASGRPPVDDDLLLVAFSAHLPGGPRHDEVAARLAAGLGPATEPGFGDDYPLPPFADIRMSRRTARAVDRCQLMALSAAAAFAGEHGRLWHGIEERTGVFCAHTGLTRLSMEATARSYAHGIERVLTGTPQAAAYGEWLRRLREQTPAITEDTMPGLMPNVIPARLARQFDLRGPTMTLDTGPDSGLAALYAAAAYLRRTEIDLALVLGAHGNLLDPYATDGGPPLAEGAFLLAVARGRTVTDNNWPVLARLRPALRPDAGTGEVRAVEPVGRYSYGGADSVLAVLRAALRPGAGTVVRGAPDSPRVAVLPLRDGAAAPTPPDPPYAARRYLATFAEQGRPHRAGTTPELPGSALVLTDSAATAVALAPMVARAGGRLLCTDPTASAAATVVTHVDEDSLDATGPARHIRVVASFGAGHRPQPPGAARLALHELMFLAVKTNFAGIADGGSVAVALMDPATGGAVHPDTALFTGTVKSMAWELPPASVHALITDTGTPETALAQVDHELGGAGGLPVTWYHDGRRLAETLAPAPPPADDTGLSERSTVVAVGGARGITAAVVAALARRYRPRLWVLGSGDLDRFSATDLAALDRDVHGGRTRYIREQRTADPRSRVAEINRRFDRLRDAHEAVTNLRTLARHVGADRVTYLRCDITDPAAVDHAAATILDHGDVDLLINGAGQHHATSLPGKDLATFRRVRDVKLLGGHHLRNAFAARPPRRWCNFGSMAGFCGLPGEADYAAANEILAAAARHRPTHEYTIEWPKWADSGIVTRDFVDNQEYSGDRFSAIHDAEGVAHFLAELRPPRRDAAHAVVAVAGDLEIRSIRDRFPGFRLADDPAARRGERGAPARAYLGRPEHRDADRARWSLVFDGRLDPVLRHHLVDGTPTLPGTFALEVAAEAALDLLPGARPIAFRGAAFDAFIRADAGRTRGYAVRATVIARRDTETDVEVTIVSDVVRAGRVLRRDRPHCTTVVTVGTGPTPQRRWPGGTDGARPVRDPTYHPGGPVRLTGMFHNTRECRADPGYASALWRPPPEHLDAHLEGYAVPALLLDAMVRVAALPLVAAGRMAAAVPRRLREVRLHHAGSDTHLAGTCRDGIRIATDGGRGTCVAVAPDGVVLAEILGPTFTDLAARGSTQMVLPGEPAVGQIVTAGYDST</sequence>
<dbReference type="InterPro" id="IPR049552">
    <property type="entry name" value="PKS_DH_N"/>
</dbReference>
<comment type="similarity">
    <text evidence="4">Belongs to the thiolase-like superfamily. Beta-ketoacyl-ACP synthases family.</text>
</comment>
<dbReference type="Pfam" id="PF08659">
    <property type="entry name" value="KR"/>
    <property type="match status" value="1"/>
</dbReference>
<dbReference type="PANTHER" id="PTHR43775:SF37">
    <property type="entry name" value="SI:DKEY-61P9.11"/>
    <property type="match status" value="1"/>
</dbReference>
<dbReference type="PROSITE" id="PS52004">
    <property type="entry name" value="KS3_2"/>
    <property type="match status" value="1"/>
</dbReference>
<keyword evidence="1" id="KW-0596">Phosphopantetheine</keyword>